<keyword evidence="2" id="KW-1185">Reference proteome</keyword>
<organism evidence="1 2">
    <name type="scientific">Brooklawnia cerclae</name>
    <dbReference type="NCBI Taxonomy" id="349934"/>
    <lineage>
        <taxon>Bacteria</taxon>
        <taxon>Bacillati</taxon>
        <taxon>Actinomycetota</taxon>
        <taxon>Actinomycetes</taxon>
        <taxon>Propionibacteriales</taxon>
        <taxon>Propionibacteriaceae</taxon>
        <taxon>Brooklawnia</taxon>
    </lineage>
</organism>
<comment type="caution">
    <text evidence="1">The sequence shown here is derived from an EMBL/GenBank/DDBJ whole genome shotgun (WGS) entry which is preliminary data.</text>
</comment>
<proteinExistence type="predicted"/>
<evidence type="ECO:0000313" key="2">
    <source>
        <dbReference type="Proteomes" id="UP000749311"/>
    </source>
</evidence>
<gene>
    <name evidence="1" type="ORF">FB473_002899</name>
</gene>
<sequence>MGTSYEYFTAATQTEAQQTLEHGPKGRFRSIDPVGIDPLVQLGTLETLITGRSFSDQLNDPFYREEVAGELDGERSVVRIDRPFVHAVSNADQEHLLALAETWASDEEFGGEAMPTDLRDFLKDFQELCQATDEVGDLYCWVGA</sequence>
<name>A0ABX0SN81_9ACTN</name>
<dbReference type="Proteomes" id="UP000749311">
    <property type="component" value="Unassembled WGS sequence"/>
</dbReference>
<evidence type="ECO:0000313" key="1">
    <source>
        <dbReference type="EMBL" id="NIH58207.1"/>
    </source>
</evidence>
<dbReference type="RefSeq" id="WP_167170115.1">
    <property type="nucleotide sequence ID" value="NZ_BAAAOO010000009.1"/>
</dbReference>
<dbReference type="EMBL" id="JAAMOZ010000002">
    <property type="protein sequence ID" value="NIH58207.1"/>
    <property type="molecule type" value="Genomic_DNA"/>
</dbReference>
<accession>A0ABX0SN81</accession>
<protein>
    <submittedName>
        <fullName evidence="1">Uncharacterized protein</fullName>
    </submittedName>
</protein>
<reference evidence="1 2" key="1">
    <citation type="submission" date="2020-02" db="EMBL/GenBank/DDBJ databases">
        <title>Sequencing the genomes of 1000 actinobacteria strains.</title>
        <authorList>
            <person name="Klenk H.-P."/>
        </authorList>
    </citation>
    <scope>NUCLEOTIDE SEQUENCE [LARGE SCALE GENOMIC DNA]</scope>
    <source>
        <strain evidence="1 2">DSM 19609</strain>
    </source>
</reference>